<protein>
    <submittedName>
        <fullName evidence="2">DUF3105 domain-containing protein</fullName>
    </submittedName>
</protein>
<evidence type="ECO:0000256" key="1">
    <source>
        <dbReference type="SAM" id="Phobius"/>
    </source>
</evidence>
<dbReference type="GO" id="GO:0005737">
    <property type="term" value="C:cytoplasm"/>
    <property type="evidence" value="ECO:0007669"/>
    <property type="project" value="TreeGrafter"/>
</dbReference>
<keyword evidence="1" id="KW-0472">Membrane</keyword>
<dbReference type="InterPro" id="IPR021454">
    <property type="entry name" value="DUF3105"/>
</dbReference>
<dbReference type="AlphaFoldDB" id="A0A6G4A0X6"/>
<dbReference type="PANTHER" id="PTHR34179:SF1">
    <property type="entry name" value="TUMOR PROTEIN P53-INDUCIBLE PROTEIN 13"/>
    <property type="match status" value="1"/>
</dbReference>
<dbReference type="Pfam" id="PF11303">
    <property type="entry name" value="DUF3105"/>
    <property type="match status" value="1"/>
</dbReference>
<sequence>MDHSNMQQGTDLTAILLYIGIVIIAFAIAGYVLAVKTSKANTSRLKKAEKQALQKKQKSTLMIAHVLLTLAILCIGTALIQRSSSTYSIEKLNYNASIQVTTDKDFGRGHSEMPLKYEMSIPTSGTHSPHDLKFGFYAERPPYEKLVHNLEHGDIIIYYHPDAQTELLDKLRYLVNFKKAGAGVLAVPNPDVPSDQEVVVTAWTKTMQLTKFDDASVGTFIYQNINKGPEQIPPEIRRGGGTM</sequence>
<dbReference type="PANTHER" id="PTHR34179">
    <property type="entry name" value="TUMOR PROTEIN P53-INDUCIBLE PROTEIN 13"/>
    <property type="match status" value="1"/>
</dbReference>
<comment type="caution">
    <text evidence="2">The sequence shown here is derived from an EMBL/GenBank/DDBJ whole genome shotgun (WGS) entry which is preliminary data.</text>
</comment>
<feature type="transmembrane region" description="Helical" evidence="1">
    <location>
        <begin position="60"/>
        <end position="80"/>
    </location>
</feature>
<dbReference type="RefSeq" id="WP_163949870.1">
    <property type="nucleotide sequence ID" value="NZ_JAAIKC010000007.1"/>
</dbReference>
<gene>
    <name evidence="2" type="ORF">GK047_18270</name>
</gene>
<organism evidence="2">
    <name type="scientific">Paenibacillus sp. SYP-B3998</name>
    <dbReference type="NCBI Taxonomy" id="2678564"/>
    <lineage>
        <taxon>Bacteria</taxon>
        <taxon>Bacillati</taxon>
        <taxon>Bacillota</taxon>
        <taxon>Bacilli</taxon>
        <taxon>Bacillales</taxon>
        <taxon>Paenibacillaceae</taxon>
        <taxon>Paenibacillus</taxon>
    </lineage>
</organism>
<keyword evidence="1" id="KW-0812">Transmembrane</keyword>
<reference evidence="2" key="1">
    <citation type="submission" date="2020-02" db="EMBL/GenBank/DDBJ databases">
        <authorList>
            <person name="Shen X.-R."/>
            <person name="Zhang Y.-X."/>
        </authorList>
    </citation>
    <scope>NUCLEOTIDE SEQUENCE</scope>
    <source>
        <strain evidence="2">SYP-B3998</strain>
    </source>
</reference>
<evidence type="ECO:0000313" key="2">
    <source>
        <dbReference type="EMBL" id="NEW07948.1"/>
    </source>
</evidence>
<keyword evidence="1" id="KW-1133">Transmembrane helix</keyword>
<accession>A0A6G4A0X6</accession>
<feature type="transmembrane region" description="Helical" evidence="1">
    <location>
        <begin position="12"/>
        <end position="34"/>
    </location>
</feature>
<dbReference type="EMBL" id="JAAIKC010000007">
    <property type="protein sequence ID" value="NEW07948.1"/>
    <property type="molecule type" value="Genomic_DNA"/>
</dbReference>
<proteinExistence type="predicted"/>
<name>A0A6G4A0X6_9BACL</name>